<name>A0A1X0XMV9_9BACT</name>
<dbReference type="Proteomes" id="UP000236340">
    <property type="component" value="Unassembled WGS sequence"/>
</dbReference>
<organism evidence="1 3">
    <name type="scientific">Geothermobacter hydrogeniphilus</name>
    <dbReference type="NCBI Taxonomy" id="1969733"/>
    <lineage>
        <taxon>Bacteria</taxon>
        <taxon>Pseudomonadati</taxon>
        <taxon>Thermodesulfobacteriota</taxon>
        <taxon>Desulfuromonadia</taxon>
        <taxon>Desulfuromonadales</taxon>
        <taxon>Geothermobacteraceae</taxon>
        <taxon>Geothermobacter</taxon>
    </lineage>
</organism>
<reference evidence="1 3" key="1">
    <citation type="submission" date="2017-03" db="EMBL/GenBank/DDBJ databases">
        <title>Genome sequence of Geothermobacter sp. EPR-M, Deep-Sea Iron Reducer.</title>
        <authorList>
            <person name="Tully B."/>
            <person name="Savalia P."/>
            <person name="Abuyen K."/>
            <person name="Baughan C."/>
            <person name="Romero E."/>
            <person name="Ronkowski C."/>
            <person name="Torres B."/>
            <person name="Tremblay J."/>
            <person name="Trujillo A."/>
            <person name="Tyler M."/>
            <person name="Perez-Rodriguez I."/>
            <person name="Amend J."/>
        </authorList>
    </citation>
    <scope>NUCLEOTIDE SEQUENCE [LARGE SCALE GENOMIC DNA]</scope>
    <source>
        <strain evidence="1 3">EPR-M</strain>
    </source>
</reference>
<accession>A0A1X0XMV9</accession>
<evidence type="ECO:0000313" key="2">
    <source>
        <dbReference type="EMBL" id="PNU19383.1"/>
    </source>
</evidence>
<keyword evidence="3" id="KW-1185">Reference proteome</keyword>
<reference evidence="2 4" key="2">
    <citation type="journal article" date="2018" name="Genome Announc.">
        <title>Genome Sequence of Geothermobacter sp. HR-1 Iron Reducer from the Loihi Seamount.</title>
        <authorList>
            <person name="Smith H."/>
            <person name="Abuyen K."/>
            <person name="Tremblay J."/>
            <person name="Savalia P."/>
            <person name="Perez-Rodriguez I."/>
            <person name="Emerson D."/>
            <person name="Tully B."/>
            <person name="Amend J."/>
        </authorList>
    </citation>
    <scope>NUCLEOTIDE SEQUENCE [LARGE SCALE GENOMIC DNA]</scope>
    <source>
        <strain evidence="2 4">HR-1</strain>
    </source>
</reference>
<sequence>MSISTRYRDLAAEAADLNARLKQEAAEEGDRCVRQLAKAVAALEELREGVGEIPQMRLERELTPVLLRAHNDIDRARLWLEEEDRGDWSARLWGLQQTIYRLLNDL</sequence>
<dbReference type="EMBL" id="PPFX01000032">
    <property type="protein sequence ID" value="PNU19383.1"/>
    <property type="molecule type" value="Genomic_DNA"/>
</dbReference>
<evidence type="ECO:0000313" key="4">
    <source>
        <dbReference type="Proteomes" id="UP000236340"/>
    </source>
</evidence>
<dbReference type="Proteomes" id="UP000193136">
    <property type="component" value="Unassembled WGS sequence"/>
</dbReference>
<evidence type="ECO:0000313" key="3">
    <source>
        <dbReference type="Proteomes" id="UP000193136"/>
    </source>
</evidence>
<dbReference type="RefSeq" id="WP_085011793.1">
    <property type="nucleotide sequence ID" value="NZ_NAAD01000033.1"/>
</dbReference>
<accession>A0A2K2H821</accession>
<proteinExistence type="predicted"/>
<dbReference type="EMBL" id="NAAD01000033">
    <property type="protein sequence ID" value="ORJ54249.1"/>
    <property type="molecule type" value="Genomic_DNA"/>
</dbReference>
<dbReference type="OrthoDB" id="5387633at2"/>
<evidence type="ECO:0000313" key="1">
    <source>
        <dbReference type="EMBL" id="ORJ54249.1"/>
    </source>
</evidence>
<protein>
    <submittedName>
        <fullName evidence="1">Uncharacterized protein</fullName>
    </submittedName>
</protein>
<dbReference type="AlphaFoldDB" id="A0A1X0XMV9"/>
<gene>
    <name evidence="1" type="ORF">B5V00_15895</name>
    <name evidence="2" type="ORF">C2E25_12910</name>
</gene>
<comment type="caution">
    <text evidence="1">The sequence shown here is derived from an EMBL/GenBank/DDBJ whole genome shotgun (WGS) entry which is preliminary data.</text>
</comment>